<name>A0A0F9H8Q9_9ZZZZ</name>
<dbReference type="AlphaFoldDB" id="A0A0F9H8Q9"/>
<comment type="caution">
    <text evidence="1">The sequence shown here is derived from an EMBL/GenBank/DDBJ whole genome shotgun (WGS) entry which is preliminary data.</text>
</comment>
<gene>
    <name evidence="1" type="ORF">LCGC14_1815030</name>
</gene>
<feature type="non-terminal residue" evidence="1">
    <location>
        <position position="75"/>
    </location>
</feature>
<dbReference type="EMBL" id="LAZR01017692">
    <property type="protein sequence ID" value="KKL99371.1"/>
    <property type="molecule type" value="Genomic_DNA"/>
</dbReference>
<accession>A0A0F9H8Q9</accession>
<sequence length="75" mass="8317">MARGTRTDPEIAAQVLALSKSGCPGTKIAVKVDIRERTVSDILNGRNGWDVICEDTNFKTYCDAYDRSLHLSLME</sequence>
<organism evidence="1">
    <name type="scientific">marine sediment metagenome</name>
    <dbReference type="NCBI Taxonomy" id="412755"/>
    <lineage>
        <taxon>unclassified sequences</taxon>
        <taxon>metagenomes</taxon>
        <taxon>ecological metagenomes</taxon>
    </lineage>
</organism>
<evidence type="ECO:0008006" key="2">
    <source>
        <dbReference type="Google" id="ProtNLM"/>
    </source>
</evidence>
<protein>
    <recommendedName>
        <fullName evidence="2">Resolvase HTH domain-containing protein</fullName>
    </recommendedName>
</protein>
<reference evidence="1" key="1">
    <citation type="journal article" date="2015" name="Nature">
        <title>Complex archaea that bridge the gap between prokaryotes and eukaryotes.</title>
        <authorList>
            <person name="Spang A."/>
            <person name="Saw J.H."/>
            <person name="Jorgensen S.L."/>
            <person name="Zaremba-Niedzwiedzka K."/>
            <person name="Martijn J."/>
            <person name="Lind A.E."/>
            <person name="van Eijk R."/>
            <person name="Schleper C."/>
            <person name="Guy L."/>
            <person name="Ettema T.J."/>
        </authorList>
    </citation>
    <scope>NUCLEOTIDE SEQUENCE</scope>
</reference>
<proteinExistence type="predicted"/>
<evidence type="ECO:0000313" key="1">
    <source>
        <dbReference type="EMBL" id="KKL99371.1"/>
    </source>
</evidence>